<protein>
    <submittedName>
        <fullName evidence="1">Uncharacterized protein</fullName>
    </submittedName>
</protein>
<reference evidence="1" key="1">
    <citation type="journal article" date="2020" name="Nature">
        <title>Giant virus diversity and host interactions through global metagenomics.</title>
        <authorList>
            <person name="Schulz F."/>
            <person name="Roux S."/>
            <person name="Paez-Espino D."/>
            <person name="Jungbluth S."/>
            <person name="Walsh D.A."/>
            <person name="Denef V.J."/>
            <person name="McMahon K.D."/>
            <person name="Konstantinidis K.T."/>
            <person name="Eloe-Fadrosh E.A."/>
            <person name="Kyrpides N.C."/>
            <person name="Woyke T."/>
        </authorList>
    </citation>
    <scope>NUCLEOTIDE SEQUENCE</scope>
    <source>
        <strain evidence="1">GVMAG-M-3300023174-176</strain>
    </source>
</reference>
<evidence type="ECO:0000313" key="1">
    <source>
        <dbReference type="EMBL" id="QHT15696.1"/>
    </source>
</evidence>
<proteinExistence type="predicted"/>
<name>A0A6C0DFF4_9ZZZZ</name>
<dbReference type="EMBL" id="MN739613">
    <property type="protein sequence ID" value="QHT15696.1"/>
    <property type="molecule type" value="Genomic_DNA"/>
</dbReference>
<accession>A0A6C0DFF4</accession>
<organism evidence="1">
    <name type="scientific">viral metagenome</name>
    <dbReference type="NCBI Taxonomy" id="1070528"/>
    <lineage>
        <taxon>unclassified sequences</taxon>
        <taxon>metagenomes</taxon>
        <taxon>organismal metagenomes</taxon>
    </lineage>
</organism>
<dbReference type="AlphaFoldDB" id="A0A6C0DFF4"/>
<sequence length="37" mass="4509">MKMFSFILKLMKKLLLLQYQQQQLPQQEAERSKRNGL</sequence>